<sequence length="559" mass="62541">MPFYLRKQPQEIPSPTEKDWIKKDDEEDVCLKDPHEVLDSLPQHFRMINKIVTLLFDRAWEIIEGEHTLQETKQQYLAPTLYHPSDELQVTGRVNCLALSGGYIFAGLSTGLFVYSASTREKLCGWEATKLEICTLQVSALSGGSYLFGAIDELGTARLFYFMKENLIHIKAINEVVSPSLCLSGSSEVWLEIYRLPKDSWLKEMEQVQAVAVTSPGQSPGPGGENEKLKEVEASHPSLPEKTGSKGGRHHSSKAPVVGSEKDIRLKQHGKTEQKSVDIQAQITEEMPNPNDMDGMKWESINAMFHFHLPGRTLPLGTEIKAEPDMPELGHCSFLHSFGLLFSLDSDPKPDIVWPCAAPIAYSTITPCSSYLAFACEDRTVTVWDISIGFPLCVTVLPEGPQVPSQMISAMATIPTLPDSVLIFFWDGMVSLMDITTQENICHFIPPPTYKVASPWQPVFSVDREAQSGHVKGETEPIFLFNFTLYPLMETFAQEVEHPPDTLADLPWDQRCDTFLNDNLQRLSTISQQMPECWSQLQEYAAALTRGHPEEGPGLQESR</sequence>
<comment type="caution">
    <text evidence="2">The sequence shown here is derived from an EMBL/GenBank/DDBJ whole genome shotgun (WGS) entry which is preliminary data.</text>
</comment>
<evidence type="ECO:0008006" key="4">
    <source>
        <dbReference type="Google" id="ProtNLM"/>
    </source>
</evidence>
<feature type="compositionally biased region" description="Basic and acidic residues" evidence="1">
    <location>
        <begin position="260"/>
        <end position="275"/>
    </location>
</feature>
<dbReference type="Proteomes" id="UP000826234">
    <property type="component" value="Unassembled WGS sequence"/>
</dbReference>
<dbReference type="Gene3D" id="2.130.10.10">
    <property type="entry name" value="YVTN repeat-like/Quinoprotein amine dehydrogenase"/>
    <property type="match status" value="1"/>
</dbReference>
<dbReference type="InterPro" id="IPR036322">
    <property type="entry name" value="WD40_repeat_dom_sf"/>
</dbReference>
<evidence type="ECO:0000313" key="3">
    <source>
        <dbReference type="Proteomes" id="UP000826234"/>
    </source>
</evidence>
<organism evidence="2 3">
    <name type="scientific">Phrynosoma platyrhinos</name>
    <name type="common">Desert horned lizard</name>
    <dbReference type="NCBI Taxonomy" id="52577"/>
    <lineage>
        <taxon>Eukaryota</taxon>
        <taxon>Metazoa</taxon>
        <taxon>Chordata</taxon>
        <taxon>Craniata</taxon>
        <taxon>Vertebrata</taxon>
        <taxon>Euteleostomi</taxon>
        <taxon>Lepidosauria</taxon>
        <taxon>Squamata</taxon>
        <taxon>Bifurcata</taxon>
        <taxon>Unidentata</taxon>
        <taxon>Episquamata</taxon>
        <taxon>Toxicofera</taxon>
        <taxon>Iguania</taxon>
        <taxon>Phrynosomatidae</taxon>
        <taxon>Phrynosomatinae</taxon>
        <taxon>Phrynosoma</taxon>
    </lineage>
</organism>
<feature type="compositionally biased region" description="Basic and acidic residues" evidence="1">
    <location>
        <begin position="225"/>
        <end position="234"/>
    </location>
</feature>
<gene>
    <name evidence="2" type="ORF">JD844_014532</name>
</gene>
<dbReference type="InterPro" id="IPR006885">
    <property type="entry name" value="NADH_UbQ_FeS_4_mit-like"/>
</dbReference>
<evidence type="ECO:0000256" key="1">
    <source>
        <dbReference type="SAM" id="MobiDB-lite"/>
    </source>
</evidence>
<dbReference type="PANTHER" id="PTHR12219">
    <property type="entry name" value="NADH-UBIQUINONE OXIDOREDUCTASE"/>
    <property type="match status" value="1"/>
</dbReference>
<feature type="region of interest" description="Disordered" evidence="1">
    <location>
        <begin position="213"/>
        <end position="275"/>
    </location>
</feature>
<dbReference type="SUPFAM" id="SSF50978">
    <property type="entry name" value="WD40 repeat-like"/>
    <property type="match status" value="1"/>
</dbReference>
<dbReference type="InterPro" id="IPR015943">
    <property type="entry name" value="WD40/YVTN_repeat-like_dom_sf"/>
</dbReference>
<dbReference type="PANTHER" id="PTHR12219:SF17">
    <property type="entry name" value="WD REPEAT-CONTAINING PROTEIN 93"/>
    <property type="match status" value="1"/>
</dbReference>
<evidence type="ECO:0000313" key="2">
    <source>
        <dbReference type="EMBL" id="KAH0620024.1"/>
    </source>
</evidence>
<keyword evidence="3" id="KW-1185">Reference proteome</keyword>
<protein>
    <recommendedName>
        <fullName evidence="4">WD repeat domain 93</fullName>
    </recommendedName>
</protein>
<reference evidence="2 3" key="1">
    <citation type="journal article" date="2022" name="Gigascience">
        <title>A chromosome-level genome assembly and annotation of the desert horned lizard, Phrynosoma platyrhinos, provides insight into chromosomal rearrangements among reptiles.</title>
        <authorList>
            <person name="Koochekian N."/>
            <person name="Ascanio A."/>
            <person name="Farleigh K."/>
            <person name="Card D.C."/>
            <person name="Schield D.R."/>
            <person name="Castoe T.A."/>
            <person name="Jezkova T."/>
        </authorList>
    </citation>
    <scope>NUCLEOTIDE SEQUENCE [LARGE SCALE GENOMIC DNA]</scope>
    <source>
        <strain evidence="2">NK-2021</strain>
    </source>
</reference>
<dbReference type="InterPro" id="IPR049547">
    <property type="entry name" value="WDR93_beta-prop"/>
</dbReference>
<name>A0ABQ7SRR0_PHRPL</name>
<dbReference type="Pfam" id="PF21030">
    <property type="entry name" value="WDR93"/>
    <property type="match status" value="2"/>
</dbReference>
<accession>A0ABQ7SRR0</accession>
<dbReference type="EMBL" id="JAIPUX010003439">
    <property type="protein sequence ID" value="KAH0620024.1"/>
    <property type="molecule type" value="Genomic_DNA"/>
</dbReference>
<proteinExistence type="predicted"/>